<evidence type="ECO:0000259" key="3">
    <source>
        <dbReference type="Pfam" id="PF12887"/>
    </source>
</evidence>
<name>A0A679KSV1_PLAKH</name>
<dbReference type="RefSeq" id="XP_038969499.1">
    <property type="nucleotide sequence ID" value="XM_039113888.1"/>
</dbReference>
<dbReference type="KEGG" id="pkn:PKNH_0424800"/>
<dbReference type="VEuPathDB" id="PlasmoDB:PKNH_0424800"/>
<proteinExistence type="predicted"/>
<dbReference type="InterPro" id="IPR024285">
    <property type="entry name" value="SICA_extracell_b"/>
</dbReference>
<feature type="domain" description="Schizont-infected cell agglutination extracellular alpha" evidence="3">
    <location>
        <begin position="7"/>
        <end position="201"/>
    </location>
</feature>
<dbReference type="InParanoid" id="A0A679KSV1"/>
<dbReference type="Pfam" id="PF12878">
    <property type="entry name" value="SICA_beta"/>
    <property type="match status" value="2"/>
</dbReference>
<dbReference type="Proteomes" id="UP000031513">
    <property type="component" value="Chromosome 4"/>
</dbReference>
<feature type="compositionally biased region" description="Polar residues" evidence="1">
    <location>
        <begin position="1"/>
        <end position="19"/>
    </location>
</feature>
<sequence length="747" mass="82451">MSASNDGLLQKWLEQSANAGTAGPGTPDPAQRAKEITDKLKNDFQDAWDKLKTSLSKGEASEITKLCHKQVKWNTDPRPGGNESFEREYKKDLCAGLMGIRYFMSGITELGGNTRDAKIEENLPEDKWFARCTVGMLALSEIYGDHCKLNEVIEQISDRVEWTLAQRLKGHMYMMKKCEGKVDAIDLFIGRTILQDQIRNWAEGKRASGTRSGAWRVGTLWGNRWKQVCNGGKGTTKMEDERKKENLKTNASSMTKLMKLDSIPAGSSHAVSIGDILVDTDNKYATKEDTLRQVFQDVMQNDSSGPLNIGQVMEKLKKETETTTADVCIKGENDLCKRLKCMENYLEATKTITGAQTTPTNTFWEDNGAVKALWEELAEEMKKTDGKAKDGTPNGCEALQNPSDKTACNYLHAGFTELYTTPTPAASSSATTATPSVLNNPSFRQTMGCFLLHAYAKHMKEKATCLIDDGIKQAFDTAGQGKSGNGDIPCKWEQEKYDSCNININGVAGQGGSAKDKVDAVLKADKDNIDKMAKQINTVTDLCDQVKCVTTRWMKDKANNGGNDRTWNDVWDQVKEQIKELAAGTTEDKKSAVSSICSKLSKDSDGKEACLLIAAGLKNLYDIKDDQNGVDAVKASFQRTMRCVLLNAIADKLQDDKFPCKDEKKTKEGIEKAFGQSATIMGQGEGCRNGNVTCFKCERMTLEKLKDCNLDSPGTTQNVKEKVDDLLKNGGQDEMKKIKDNAIKDIC</sequence>
<organism evidence="4 5">
    <name type="scientific">Plasmodium knowlesi (strain H)</name>
    <dbReference type="NCBI Taxonomy" id="5851"/>
    <lineage>
        <taxon>Eukaryota</taxon>
        <taxon>Sar</taxon>
        <taxon>Alveolata</taxon>
        <taxon>Apicomplexa</taxon>
        <taxon>Aconoidasida</taxon>
        <taxon>Haemosporida</taxon>
        <taxon>Plasmodiidae</taxon>
        <taxon>Plasmodium</taxon>
        <taxon>Plasmodium (Plasmodium)</taxon>
    </lineage>
</organism>
<evidence type="ECO:0000259" key="2">
    <source>
        <dbReference type="Pfam" id="PF12878"/>
    </source>
</evidence>
<dbReference type="GeneID" id="7320215"/>
<feature type="domain" description="Schizont-infected cell agglutination extracellular beta" evidence="2">
    <location>
        <begin position="335"/>
        <end position="502"/>
    </location>
</feature>
<protein>
    <submittedName>
        <fullName evidence="4">SICAvar, type I</fullName>
    </submittedName>
</protein>
<evidence type="ECO:0000256" key="1">
    <source>
        <dbReference type="SAM" id="MobiDB-lite"/>
    </source>
</evidence>
<evidence type="ECO:0000313" key="4">
    <source>
        <dbReference type="EMBL" id="CAA9986887.1"/>
    </source>
</evidence>
<keyword evidence="5" id="KW-1185">Reference proteome</keyword>
<accession>A0A679KSV1</accession>
<dbReference type="Pfam" id="PF12887">
    <property type="entry name" value="SICA_alpha"/>
    <property type="match status" value="1"/>
</dbReference>
<feature type="non-terminal residue" evidence="4">
    <location>
        <position position="747"/>
    </location>
</feature>
<dbReference type="EMBL" id="AM910986">
    <property type="protein sequence ID" value="CAA9986887.1"/>
    <property type="molecule type" value="Genomic_DNA"/>
</dbReference>
<evidence type="ECO:0000313" key="5">
    <source>
        <dbReference type="Proteomes" id="UP000031513"/>
    </source>
</evidence>
<gene>
    <name evidence="4" type="ORF">PKNH_0424800</name>
</gene>
<dbReference type="InterPro" id="IPR024290">
    <property type="entry name" value="SICA_extracell_a"/>
</dbReference>
<dbReference type="AlphaFoldDB" id="A0A679KSV1"/>
<feature type="region of interest" description="Disordered" evidence="1">
    <location>
        <begin position="1"/>
        <end position="34"/>
    </location>
</feature>
<feature type="domain" description="Schizont-infected cell agglutination extracellular beta" evidence="2">
    <location>
        <begin position="542"/>
        <end position="709"/>
    </location>
</feature>
<reference evidence="4 5" key="1">
    <citation type="journal article" date="2008" name="Nature">
        <title>The genome of Plasmodium knowlesi strain H, a zoonotic malaria parasite with host range from monkey to man.</title>
        <authorList>
            <person name="Pain A."/>
            <person name="Boehme U."/>
            <person name="Berry A.E."/>
            <person name="Mungall K."/>
            <person name="Finn R."/>
            <person name="Jackson A.P."/>
            <person name="Mourier T."/>
            <person name="Mistry J."/>
            <person name="Pasini E.M."/>
            <person name="Aslett M."/>
            <person name="Balasubrammaniam S."/>
            <person name="Borgwardt K."/>
            <person name="Brooks K."/>
            <person name="Carret C."/>
            <person name="Carver T.J."/>
            <person name="Cherevach I."/>
            <person name="Chillingworth T."/>
            <person name="Clarke T.G."/>
            <person name="Galinski M.R."/>
            <person name="Hall N."/>
            <person name="Harper D."/>
            <person name="Harris D."/>
            <person name="Hauser H."/>
            <person name="Ivens A."/>
            <person name="Janssen C.S."/>
            <person name="Keane T."/>
            <person name="Larke N."/>
            <person name="Lapp S."/>
            <person name="Marti M."/>
            <person name="Moule S."/>
            <person name="Meyer I.M."/>
            <person name="Ormond D."/>
            <person name="Peters N."/>
            <person name="Sanders M."/>
            <person name="Sanders S."/>
            <person name="Sergeant T.J."/>
            <person name="Simmonds M."/>
            <person name="Smith F."/>
            <person name="Squares R."/>
            <person name="Thurston S."/>
            <person name="Tivey A.R."/>
            <person name="Walker D."/>
            <person name="White B."/>
            <person name="Zuiderwijk E."/>
            <person name="Churcher C."/>
            <person name="Quail M.A."/>
            <person name="Cowman A.F."/>
            <person name="Turner C.M.R."/>
            <person name="Rajandream M.A."/>
            <person name="Kocken C.H.M."/>
            <person name="Thomas A.W."/>
            <person name="Newbold C.I."/>
            <person name="Barrell B.G."/>
            <person name="Berriman M."/>
        </authorList>
    </citation>
    <scope>NUCLEOTIDE SEQUENCE [LARGE SCALE GENOMIC DNA]</scope>
    <source>
        <strain evidence="4 5">H</strain>
    </source>
</reference>